<organism evidence="2 3">
    <name type="scientific">Elaeophora elaphi</name>
    <dbReference type="NCBI Taxonomy" id="1147741"/>
    <lineage>
        <taxon>Eukaryota</taxon>
        <taxon>Metazoa</taxon>
        <taxon>Ecdysozoa</taxon>
        <taxon>Nematoda</taxon>
        <taxon>Chromadorea</taxon>
        <taxon>Rhabditida</taxon>
        <taxon>Spirurina</taxon>
        <taxon>Spiruromorpha</taxon>
        <taxon>Filarioidea</taxon>
        <taxon>Onchocercidae</taxon>
        <taxon>Elaeophora</taxon>
    </lineage>
</organism>
<evidence type="ECO:0000313" key="2">
    <source>
        <dbReference type="Proteomes" id="UP000050640"/>
    </source>
</evidence>
<protein>
    <submittedName>
        <fullName evidence="3">Uncharacterized protein</fullName>
    </submittedName>
</protein>
<sequence length="125" mass="14018">MDDKGALDGNLPPGRGRVKMLLERFEKPETIIAQNNNLLLPARDRGQPIPRHRSSKQASVGIYQKRSILKRQSKSHTDIRSSGKSSTIARRRGVMSKSYSHGDQADFIAAIRFLSAINQLPFHLL</sequence>
<keyword evidence="2" id="KW-1185">Reference proteome</keyword>
<dbReference type="Proteomes" id="UP000050640">
    <property type="component" value="Unplaced"/>
</dbReference>
<accession>A0A0R3RHH6</accession>
<reference evidence="3" key="1">
    <citation type="submission" date="2017-02" db="UniProtKB">
        <authorList>
            <consortium name="WormBaseParasite"/>
        </authorList>
    </citation>
    <scope>IDENTIFICATION</scope>
</reference>
<feature type="region of interest" description="Disordered" evidence="1">
    <location>
        <begin position="42"/>
        <end position="100"/>
    </location>
</feature>
<evidence type="ECO:0000256" key="1">
    <source>
        <dbReference type="SAM" id="MobiDB-lite"/>
    </source>
</evidence>
<proteinExistence type="predicted"/>
<name>A0A0R3RHH6_9BILA</name>
<dbReference type="WBParaSite" id="EEL_0000089901-mRNA-1">
    <property type="protein sequence ID" value="EEL_0000089901-mRNA-1"/>
    <property type="gene ID" value="EEL_0000089901"/>
</dbReference>
<evidence type="ECO:0000313" key="3">
    <source>
        <dbReference type="WBParaSite" id="EEL_0000089901-mRNA-1"/>
    </source>
</evidence>
<dbReference type="AlphaFoldDB" id="A0A0R3RHH6"/>